<dbReference type="SUPFAM" id="SSF55811">
    <property type="entry name" value="Nudix"/>
    <property type="match status" value="1"/>
</dbReference>
<dbReference type="STRING" id="665004.AC529_03320"/>
<dbReference type="PATRIC" id="fig|665004.4.peg.2596"/>
<organism evidence="6 7">
    <name type="scientific">Thermobifida cellulosilytica TB100</name>
    <dbReference type="NCBI Taxonomy" id="665004"/>
    <lineage>
        <taxon>Bacteria</taxon>
        <taxon>Bacillati</taxon>
        <taxon>Actinomycetota</taxon>
        <taxon>Actinomycetes</taxon>
        <taxon>Streptosporangiales</taxon>
        <taxon>Nocardiopsidaceae</taxon>
        <taxon>Thermobifida</taxon>
    </lineage>
</organism>
<dbReference type="EMBL" id="LGEM01000016">
    <property type="protein sequence ID" value="KUP97996.1"/>
    <property type="molecule type" value="Genomic_DNA"/>
</dbReference>
<accession>A0A147KL27</accession>
<dbReference type="InterPro" id="IPR020476">
    <property type="entry name" value="Nudix_hydrolase"/>
</dbReference>
<dbReference type="InterPro" id="IPR020084">
    <property type="entry name" value="NUDIX_hydrolase_CS"/>
</dbReference>
<dbReference type="PANTHER" id="PTHR43046:SF16">
    <property type="entry name" value="ADP-RIBOSE PYROPHOSPHATASE YJHB-RELATED"/>
    <property type="match status" value="1"/>
</dbReference>
<comment type="caution">
    <text evidence="6">The sequence shown here is derived from an EMBL/GenBank/DDBJ whole genome shotgun (WGS) entry which is preliminary data.</text>
</comment>
<dbReference type="InterPro" id="IPR015797">
    <property type="entry name" value="NUDIX_hydrolase-like_dom_sf"/>
</dbReference>
<evidence type="ECO:0000256" key="2">
    <source>
        <dbReference type="ARBA" id="ARBA00005582"/>
    </source>
</evidence>
<dbReference type="AlphaFoldDB" id="A0A147KL27"/>
<reference evidence="7" key="1">
    <citation type="journal article" date="2017" name="Acta Aliment.">
        <title>Plant polysaccharide degrading enzyme system of Thermpbifida cellulosilytica TB100 revealed by de novo genome project data.</title>
        <authorList>
            <person name="Toth A."/>
            <person name="Baka E."/>
            <person name="Luzics S."/>
            <person name="Bata-Vidacs I."/>
            <person name="Nagy I."/>
            <person name="Balint B."/>
            <person name="Herceg R."/>
            <person name="Olasz F."/>
            <person name="Wilk T."/>
            <person name="Nagy T."/>
            <person name="Kriszt B."/>
            <person name="Nagy I."/>
            <person name="Kukolya J."/>
        </authorList>
    </citation>
    <scope>NUCLEOTIDE SEQUENCE [LARGE SCALE GENOMIC DNA]</scope>
    <source>
        <strain evidence="7">TB100</strain>
    </source>
</reference>
<name>A0A147KL27_THECS</name>
<dbReference type="InterPro" id="IPR000086">
    <property type="entry name" value="NUDIX_hydrolase_dom"/>
</dbReference>
<keyword evidence="7" id="KW-1185">Reference proteome</keyword>
<dbReference type="Gene3D" id="3.90.79.10">
    <property type="entry name" value="Nucleoside Triphosphate Pyrophosphohydrolase"/>
    <property type="match status" value="1"/>
</dbReference>
<protein>
    <submittedName>
        <fullName evidence="6">NUDIX hydrolase</fullName>
    </submittedName>
</protein>
<dbReference type="OrthoDB" id="9814308at2"/>
<evidence type="ECO:0000313" key="6">
    <source>
        <dbReference type="EMBL" id="KUP97996.1"/>
    </source>
</evidence>
<sequence length="163" mass="18219">MPTPPFVLRLREHVGHALLPLVGVTAVVVAPDGRILLHRRADDGRWCTPGGLVEPGEQPAATLVRELEEETGLRVHPEALVSAVMEEPYTYPNGDLVQILDLTFRCRPVSGEARVNDDESLEVRWFAYADLPPMPGRIMRRIDHALSGTVGWFDLRDGPWREP</sequence>
<comment type="similarity">
    <text evidence="2 4">Belongs to the Nudix hydrolase family.</text>
</comment>
<comment type="cofactor">
    <cofactor evidence="1">
        <name>Mg(2+)</name>
        <dbReference type="ChEBI" id="CHEBI:18420"/>
    </cofactor>
</comment>
<feature type="domain" description="Nudix hydrolase" evidence="5">
    <location>
        <begin position="19"/>
        <end position="154"/>
    </location>
</feature>
<evidence type="ECO:0000256" key="4">
    <source>
        <dbReference type="RuleBase" id="RU003476"/>
    </source>
</evidence>
<dbReference type="PROSITE" id="PS51462">
    <property type="entry name" value="NUDIX"/>
    <property type="match status" value="1"/>
</dbReference>
<dbReference type="PROSITE" id="PS00893">
    <property type="entry name" value="NUDIX_BOX"/>
    <property type="match status" value="1"/>
</dbReference>
<dbReference type="RefSeq" id="WP_068756506.1">
    <property type="nucleotide sequence ID" value="NZ_KQ950182.1"/>
</dbReference>
<dbReference type="Proteomes" id="UP000074382">
    <property type="component" value="Unassembled WGS sequence"/>
</dbReference>
<proteinExistence type="inferred from homology"/>
<dbReference type="PRINTS" id="PR00502">
    <property type="entry name" value="NUDIXFAMILY"/>
</dbReference>
<evidence type="ECO:0000256" key="3">
    <source>
        <dbReference type="ARBA" id="ARBA00022801"/>
    </source>
</evidence>
<dbReference type="Pfam" id="PF00293">
    <property type="entry name" value="NUDIX"/>
    <property type="match status" value="1"/>
</dbReference>
<evidence type="ECO:0000256" key="1">
    <source>
        <dbReference type="ARBA" id="ARBA00001946"/>
    </source>
</evidence>
<dbReference type="GO" id="GO:0016787">
    <property type="term" value="F:hydrolase activity"/>
    <property type="evidence" value="ECO:0007669"/>
    <property type="project" value="UniProtKB-KW"/>
</dbReference>
<dbReference type="CDD" id="cd18879">
    <property type="entry name" value="NUDIX_Hydrolase"/>
    <property type="match status" value="1"/>
</dbReference>
<dbReference type="PANTHER" id="PTHR43046">
    <property type="entry name" value="GDP-MANNOSE MANNOSYL HYDROLASE"/>
    <property type="match status" value="1"/>
</dbReference>
<gene>
    <name evidence="6" type="ORF">AC529_03320</name>
</gene>
<keyword evidence="3 4" id="KW-0378">Hydrolase</keyword>
<evidence type="ECO:0000259" key="5">
    <source>
        <dbReference type="PROSITE" id="PS51462"/>
    </source>
</evidence>
<evidence type="ECO:0000313" key="7">
    <source>
        <dbReference type="Proteomes" id="UP000074382"/>
    </source>
</evidence>